<feature type="signal peptide" evidence="4">
    <location>
        <begin position="1"/>
        <end position="18"/>
    </location>
</feature>
<feature type="chain" id="PRO_5043271273" description="Endonuclease/exonuclease/phosphatase domain-containing protein" evidence="4">
    <location>
        <begin position="19"/>
        <end position="1169"/>
    </location>
</feature>
<protein>
    <recommendedName>
        <fullName evidence="5">Endonuclease/exonuclease/phosphatase domain-containing protein</fullName>
    </recommendedName>
</protein>
<dbReference type="GO" id="GO:0004767">
    <property type="term" value="F:sphingomyelin phosphodiesterase activity"/>
    <property type="evidence" value="ECO:0007669"/>
    <property type="project" value="InterPro"/>
</dbReference>
<dbReference type="Gene3D" id="3.60.10.10">
    <property type="entry name" value="Endonuclease/exonuclease/phosphatase"/>
    <property type="match status" value="1"/>
</dbReference>
<evidence type="ECO:0000256" key="1">
    <source>
        <dbReference type="ARBA" id="ARBA00006335"/>
    </source>
</evidence>
<evidence type="ECO:0000313" key="6">
    <source>
        <dbReference type="EMBL" id="CAI4006922.1"/>
    </source>
</evidence>
<reference evidence="7 8" key="2">
    <citation type="submission" date="2024-05" db="EMBL/GenBank/DDBJ databases">
        <authorList>
            <person name="Chen Y."/>
            <person name="Shah S."/>
            <person name="Dougan E. K."/>
            <person name="Thang M."/>
            <person name="Chan C."/>
        </authorList>
    </citation>
    <scope>NUCLEOTIDE SEQUENCE [LARGE SCALE GENOMIC DNA]</scope>
</reference>
<dbReference type="InterPro" id="IPR032675">
    <property type="entry name" value="LRR_dom_sf"/>
</dbReference>
<feature type="domain" description="Endonuclease/exonuclease/phosphatase" evidence="5">
    <location>
        <begin position="166"/>
        <end position="396"/>
    </location>
</feature>
<reference evidence="6" key="1">
    <citation type="submission" date="2022-10" db="EMBL/GenBank/DDBJ databases">
        <authorList>
            <person name="Chen Y."/>
            <person name="Dougan E. K."/>
            <person name="Chan C."/>
            <person name="Rhodes N."/>
            <person name="Thang M."/>
        </authorList>
    </citation>
    <scope>NUCLEOTIDE SEQUENCE</scope>
</reference>
<evidence type="ECO:0000256" key="2">
    <source>
        <dbReference type="SAM" id="MobiDB-lite"/>
    </source>
</evidence>
<keyword evidence="8" id="KW-1185">Reference proteome</keyword>
<feature type="compositionally biased region" description="Basic and acidic residues" evidence="2">
    <location>
        <begin position="816"/>
        <end position="825"/>
    </location>
</feature>
<evidence type="ECO:0000256" key="4">
    <source>
        <dbReference type="SAM" id="SignalP"/>
    </source>
</evidence>
<dbReference type="AlphaFoldDB" id="A0A9P1DBV9"/>
<dbReference type="SUPFAM" id="SSF56219">
    <property type="entry name" value="DNase I-like"/>
    <property type="match status" value="1"/>
</dbReference>
<dbReference type="Proteomes" id="UP001152797">
    <property type="component" value="Unassembled WGS sequence"/>
</dbReference>
<dbReference type="SUPFAM" id="SSF52047">
    <property type="entry name" value="RNI-like"/>
    <property type="match status" value="1"/>
</dbReference>
<evidence type="ECO:0000313" key="7">
    <source>
        <dbReference type="EMBL" id="CAL4794234.1"/>
    </source>
</evidence>
<gene>
    <name evidence="6" type="ORF">C1SCF055_LOCUS32519</name>
</gene>
<feature type="transmembrane region" description="Helical" evidence="3">
    <location>
        <begin position="132"/>
        <end position="155"/>
    </location>
</feature>
<keyword evidence="4" id="KW-0732">Signal</keyword>
<dbReference type="PANTHER" id="PTHR16320:SF23">
    <property type="entry name" value="SPHINGOMYELINASE C 1"/>
    <property type="match status" value="1"/>
</dbReference>
<dbReference type="EMBL" id="CAMXCT030003924">
    <property type="protein sequence ID" value="CAL4794234.1"/>
    <property type="molecule type" value="Genomic_DNA"/>
</dbReference>
<accession>A0A9P1DBV9</accession>
<dbReference type="Gene3D" id="3.80.10.10">
    <property type="entry name" value="Ribonuclease Inhibitor"/>
    <property type="match status" value="1"/>
</dbReference>
<feature type="region of interest" description="Disordered" evidence="2">
    <location>
        <begin position="934"/>
        <end position="972"/>
    </location>
</feature>
<dbReference type="OrthoDB" id="439875at2759"/>
<feature type="region of interest" description="Disordered" evidence="2">
    <location>
        <begin position="799"/>
        <end position="886"/>
    </location>
</feature>
<dbReference type="EMBL" id="CAMXCT010003924">
    <property type="protein sequence ID" value="CAI4006922.1"/>
    <property type="molecule type" value="Genomic_DNA"/>
</dbReference>
<dbReference type="InterPro" id="IPR005135">
    <property type="entry name" value="Endo/exonuclease/phosphatase"/>
</dbReference>
<feature type="transmembrane region" description="Helical" evidence="3">
    <location>
        <begin position="49"/>
        <end position="69"/>
    </location>
</feature>
<evidence type="ECO:0000256" key="3">
    <source>
        <dbReference type="SAM" id="Phobius"/>
    </source>
</evidence>
<feature type="transmembrane region" description="Helical" evidence="3">
    <location>
        <begin position="76"/>
        <end position="92"/>
    </location>
</feature>
<sequence length="1169" mass="128012">MVASLLTIPLHCLGSGRAQEASGGQRVHDVARIHFMPKPYSCGSVKHTVVSGIFGFITAVTAVLTVDFLRQRVLNFKHPVAISVLAYLLIGMRRCGCLTHALCLLTVGLLLHVAPVPLVASIGGGLVSGLCCLGFLYLAMIPCGNLLMVVLQIVAPRVVDCAQEKRIERFIEFLPERDLVCLQELTVFWGMDAYVDFLRQCAAGCGLEHYASSGSWPHWPATFAAAGLGVFSRYPILRSESFSFSRQAWFEWSAIQRGALMVELEGPNGKKIAVMNIHTTAGLEVLEAGVGVRGASTPNPVGLDQLLEALSRFEVFSRKAQQRILCGDFNLSKDSLAFECFQKESLRRLKLLDVYPNCPPTFACVDPETGKPLETLLTKKGSQGHPRVIDHVFSDKKCSQARVDNMTATAEHAKLYGYQLRDQLFNLRRGPNKVLLTKLWEAMGQDLLCRLRGEKTELDDTVNKGMAMHGPQEMVMRRAVGMKRLYVASAQASQTPRKSCQRPDRSFRAARLCLCAPHELVAEVFSPTMTTVEKGRSEFEGCLSVRDGQLSINMSSRNLDDSGIEKWCAWADECLPDFVKIKRLTRREADGFLLCKEANFSTNMIGDVGGRALLRVLFTHKIAVRIIKLYKNNLGRAFASSMMDWLTHTPVPVIELHLSHNYIPREGAVDILKAVGHNKVYPAKNSNGTQQPLWLRLEQNTVEKANELLQVAEEQLMKIRGGKRGAILSMDNVPRALPADAPCPLAQVAYLINQRERIRIPPEAQQWKPHAGPSQANRWRISLTPEQIELAAKAPAISLRNKSGGSKDNLDSAPEVLERDPEQVREGPVWNGLPVTEQLAAKKGQSAQQPVPGVGLATPIQEDSDENSDEAPGPVHRRQAPNEHSNAAVVCKAPPMDRPIHGEALVKAPPVAVAPMVKAPPVANLPPAFAGPGGVLLPPPSAPPPKPPATKPPADVTQPSQPSQPVQREEGIESSFFPEDPLESQAEAFGLGFTPDLSSSIPFALGGPPLHVLCLNKAASVGPPPGLADASGNPAHQGNVDPKDSFCDVPQGYDANTEPNAPLAAHNGFPEFSRPLWRSPVPDESDEELQDFGQMVQEPMQRLNGHRHSNGFVATPVDTVLQVTNSNPFQRAKEVAFRTDLFSIKEAYMKLGRDEFMRRIQSPTWDGFS</sequence>
<evidence type="ECO:0000259" key="5">
    <source>
        <dbReference type="Pfam" id="PF03372"/>
    </source>
</evidence>
<keyword evidence="3" id="KW-0472">Membrane</keyword>
<comment type="similarity">
    <text evidence="1">Belongs to the neutral sphingomyelinase family.</text>
</comment>
<feature type="transmembrane region" description="Helical" evidence="3">
    <location>
        <begin position="98"/>
        <end position="120"/>
    </location>
</feature>
<dbReference type="Pfam" id="PF03372">
    <property type="entry name" value="Exo_endo_phos"/>
    <property type="match status" value="1"/>
</dbReference>
<dbReference type="InterPro" id="IPR038772">
    <property type="entry name" value="Sph/SMPD2-like"/>
</dbReference>
<dbReference type="PANTHER" id="PTHR16320">
    <property type="entry name" value="SPHINGOMYELINASE FAMILY MEMBER"/>
    <property type="match status" value="1"/>
</dbReference>
<name>A0A9P1DBV9_9DINO</name>
<keyword evidence="3" id="KW-1133">Transmembrane helix</keyword>
<dbReference type="InterPro" id="IPR036691">
    <property type="entry name" value="Endo/exonu/phosph_ase_sf"/>
</dbReference>
<proteinExistence type="inferred from homology"/>
<feature type="compositionally biased region" description="Pro residues" evidence="2">
    <location>
        <begin position="937"/>
        <end position="951"/>
    </location>
</feature>
<keyword evidence="3" id="KW-0812">Transmembrane</keyword>
<evidence type="ECO:0000313" key="8">
    <source>
        <dbReference type="Proteomes" id="UP001152797"/>
    </source>
</evidence>
<comment type="caution">
    <text evidence="6">The sequence shown here is derived from an EMBL/GenBank/DDBJ whole genome shotgun (WGS) entry which is preliminary data.</text>
</comment>
<feature type="compositionally biased region" description="Low complexity" evidence="2">
    <location>
        <begin position="952"/>
        <end position="965"/>
    </location>
</feature>
<organism evidence="6">
    <name type="scientific">Cladocopium goreaui</name>
    <dbReference type="NCBI Taxonomy" id="2562237"/>
    <lineage>
        <taxon>Eukaryota</taxon>
        <taxon>Sar</taxon>
        <taxon>Alveolata</taxon>
        <taxon>Dinophyceae</taxon>
        <taxon>Suessiales</taxon>
        <taxon>Symbiodiniaceae</taxon>
        <taxon>Cladocopium</taxon>
    </lineage>
</organism>
<dbReference type="EMBL" id="CAMXCT020003924">
    <property type="protein sequence ID" value="CAL1160297.1"/>
    <property type="molecule type" value="Genomic_DNA"/>
</dbReference>